<keyword evidence="3" id="KW-1185">Reference proteome</keyword>
<evidence type="ECO:0000313" key="2">
    <source>
        <dbReference type="EMBL" id="QIQ05002.1"/>
    </source>
</evidence>
<keyword evidence="1" id="KW-1133">Transmembrane helix</keyword>
<evidence type="ECO:0000313" key="3">
    <source>
        <dbReference type="Proteomes" id="UP000501179"/>
    </source>
</evidence>
<protein>
    <submittedName>
        <fullName evidence="2">Uncharacterized protein</fullName>
    </submittedName>
</protein>
<name>A0A6G9H390_9ACTN</name>
<dbReference type="KEGG" id="slia:HA039_24435"/>
<reference evidence="2 3" key="1">
    <citation type="submission" date="2020-03" db="EMBL/GenBank/DDBJ databases">
        <title>A novel species.</title>
        <authorList>
            <person name="Gao J."/>
        </authorList>
    </citation>
    <scope>NUCLEOTIDE SEQUENCE [LARGE SCALE GENOMIC DNA]</scope>
    <source>
        <strain evidence="2 3">QMT-12</strain>
    </source>
</reference>
<organism evidence="2 3">
    <name type="scientific">Streptomyces liangshanensis</name>
    <dbReference type="NCBI Taxonomy" id="2717324"/>
    <lineage>
        <taxon>Bacteria</taxon>
        <taxon>Bacillati</taxon>
        <taxon>Actinomycetota</taxon>
        <taxon>Actinomycetes</taxon>
        <taxon>Kitasatosporales</taxon>
        <taxon>Streptomycetaceae</taxon>
        <taxon>Streptomyces</taxon>
    </lineage>
</organism>
<dbReference type="Proteomes" id="UP000501179">
    <property type="component" value="Chromosome"/>
</dbReference>
<dbReference type="RefSeq" id="WP_167033424.1">
    <property type="nucleotide sequence ID" value="NZ_CP050177.1"/>
</dbReference>
<sequence>MIADLAIPGMSETPPEQRRRKIKWALPAVAVIALLAWAFPSMLDYIATEQVTRRTKEVEEELDREGPAFATSVREDADAIYFAYVLDKPLNPAEKAVFMRKDGGDVIPYLESLLTSHGGQGLQLPSIPESDGYTSAWLMDFFSDRASGLAITALRGREIECEPAAAKTVVLIHPEGGGAYDGIHFDLSDPEVPVSLAPDENIGKPYFSHKKIDLGNGATPGGLYVEVSSGIKDCEMSFEAEYRDAEGVRKQRIRNAKEKFRIRGIPAYPDQFFAVTQRVLDCRAMQRSSEDCPALPLKAGTDLIY</sequence>
<keyword evidence="1" id="KW-0472">Membrane</keyword>
<keyword evidence="1" id="KW-0812">Transmembrane</keyword>
<dbReference type="AlphaFoldDB" id="A0A6G9H390"/>
<evidence type="ECO:0000256" key="1">
    <source>
        <dbReference type="SAM" id="Phobius"/>
    </source>
</evidence>
<proteinExistence type="predicted"/>
<dbReference type="EMBL" id="CP050177">
    <property type="protein sequence ID" value="QIQ05002.1"/>
    <property type="molecule type" value="Genomic_DNA"/>
</dbReference>
<accession>A0A6G9H390</accession>
<gene>
    <name evidence="2" type="ORF">HA039_24435</name>
</gene>
<feature type="transmembrane region" description="Helical" evidence="1">
    <location>
        <begin position="24"/>
        <end position="43"/>
    </location>
</feature>